<reference evidence="2" key="1">
    <citation type="journal article" date="2020" name="mSystems">
        <title>Genome- and Community-Level Interaction Insights into Carbon Utilization and Element Cycling Functions of Hydrothermarchaeota in Hydrothermal Sediment.</title>
        <authorList>
            <person name="Zhou Z."/>
            <person name="Liu Y."/>
            <person name="Xu W."/>
            <person name="Pan J."/>
            <person name="Luo Z.H."/>
            <person name="Li M."/>
        </authorList>
    </citation>
    <scope>NUCLEOTIDE SEQUENCE [LARGE SCALE GENOMIC DNA]</scope>
    <source>
        <strain evidence="2">SpSt-1121</strain>
    </source>
</reference>
<accession>A0A7C5THV0</accession>
<dbReference type="GO" id="GO:0016791">
    <property type="term" value="F:phosphatase activity"/>
    <property type="evidence" value="ECO:0007669"/>
    <property type="project" value="TreeGrafter"/>
</dbReference>
<dbReference type="InterPro" id="IPR050126">
    <property type="entry name" value="Ap4A_hydrolase"/>
</dbReference>
<evidence type="ECO:0000313" key="2">
    <source>
        <dbReference type="EMBL" id="HHP81317.1"/>
    </source>
</evidence>
<feature type="domain" description="Calcineurin-like phosphoesterase" evidence="1">
    <location>
        <begin position="1"/>
        <end position="206"/>
    </location>
</feature>
<dbReference type="EMBL" id="DRZI01000052">
    <property type="protein sequence ID" value="HHP81317.1"/>
    <property type="molecule type" value="Genomic_DNA"/>
</dbReference>
<dbReference type="SUPFAM" id="SSF56300">
    <property type="entry name" value="Metallo-dependent phosphatases"/>
    <property type="match status" value="1"/>
</dbReference>
<dbReference type="InterPro" id="IPR024654">
    <property type="entry name" value="Calcineurin-like_PHP_lpxH"/>
</dbReference>
<proteinExistence type="predicted"/>
<name>A0A7C5THV0_9CREN</name>
<dbReference type="Gene3D" id="3.60.21.10">
    <property type="match status" value="1"/>
</dbReference>
<dbReference type="InterPro" id="IPR011152">
    <property type="entry name" value="Pesterase_MJ0912"/>
</dbReference>
<dbReference type="Pfam" id="PF12850">
    <property type="entry name" value="Metallophos_2"/>
    <property type="match status" value="1"/>
</dbReference>
<dbReference type="InterPro" id="IPR029052">
    <property type="entry name" value="Metallo-depent_PP-like"/>
</dbReference>
<dbReference type="AlphaFoldDB" id="A0A7C5THV0"/>
<organism evidence="2">
    <name type="scientific">Ignisphaera aggregans</name>
    <dbReference type="NCBI Taxonomy" id="334771"/>
    <lineage>
        <taxon>Archaea</taxon>
        <taxon>Thermoproteota</taxon>
        <taxon>Thermoprotei</taxon>
        <taxon>Desulfurococcales</taxon>
        <taxon>Desulfurococcaceae</taxon>
        <taxon>Ignisphaera</taxon>
    </lineage>
</organism>
<gene>
    <name evidence="2" type="ORF">ENM84_01485</name>
</gene>
<dbReference type="PANTHER" id="PTHR42850">
    <property type="entry name" value="METALLOPHOSPHOESTERASE"/>
    <property type="match status" value="1"/>
</dbReference>
<dbReference type="PIRSF" id="PIRSF000883">
    <property type="entry name" value="Pesterase_MJ0912"/>
    <property type="match status" value="1"/>
</dbReference>
<dbReference type="PANTHER" id="PTHR42850:SF2">
    <property type="entry name" value="BLL5683 PROTEIN"/>
    <property type="match status" value="1"/>
</dbReference>
<evidence type="ECO:0000259" key="1">
    <source>
        <dbReference type="Pfam" id="PF12850"/>
    </source>
</evidence>
<protein>
    <submittedName>
        <fullName evidence="2">Metallophosphoesterase</fullName>
    </submittedName>
</protein>
<dbReference type="GO" id="GO:0005737">
    <property type="term" value="C:cytoplasm"/>
    <property type="evidence" value="ECO:0007669"/>
    <property type="project" value="TreeGrafter"/>
</dbReference>
<comment type="caution">
    <text evidence="2">The sequence shown here is derived from an EMBL/GenBank/DDBJ whole genome shotgun (WGS) entry which is preliminary data.</text>
</comment>
<sequence>MNILILSDIHGNADALKAVLEHANRWDSIWVLGDLVDYGPEPQTVIDIIRDIKPDVILMGNHDYAVAFNVDCRCAPNIHELSEYTRKYISYRLISRDQIEWLKGLAIKIEKTLVGKKVLAVHGSPRNPLYGYIEPGMSLEEIRFALTPSLYALKPRPVDRDIVVVGHSHKPIKIYVDDILVINPGSVGQPRDGIPKASYAVFNIERSVFEIHRVEYDVEKVVGKLKSLKIEDKYMQWLEKILKMGRI</sequence>